<keyword evidence="1" id="KW-0325">Glycoprotein</keyword>
<protein>
    <submittedName>
        <fullName evidence="4">Uncharacterized protein LOC117827323</fullName>
    </submittedName>
</protein>
<dbReference type="InterPro" id="IPR011162">
    <property type="entry name" value="MHC_I/II-like_Ag-recog"/>
</dbReference>
<evidence type="ECO:0000256" key="2">
    <source>
        <dbReference type="SAM" id="Phobius"/>
    </source>
</evidence>
<keyword evidence="5" id="KW-1185">Reference proteome</keyword>
<dbReference type="Gene3D" id="3.30.500.10">
    <property type="entry name" value="MHC class I-like antigen recognition-like"/>
    <property type="match status" value="1"/>
</dbReference>
<name>A0AAV1GHQ9_XYRNO</name>
<evidence type="ECO:0000313" key="4">
    <source>
        <dbReference type="EMBL" id="CAJ1072249.1"/>
    </source>
</evidence>
<dbReference type="Proteomes" id="UP001178508">
    <property type="component" value="Chromosome 14"/>
</dbReference>
<evidence type="ECO:0000313" key="5">
    <source>
        <dbReference type="Proteomes" id="UP001178508"/>
    </source>
</evidence>
<evidence type="ECO:0000256" key="1">
    <source>
        <dbReference type="ARBA" id="ARBA00023180"/>
    </source>
</evidence>
<dbReference type="AlphaFoldDB" id="A0AAV1GHQ9"/>
<keyword evidence="2" id="KW-0472">Membrane</keyword>
<accession>A0AAV1GHQ9</accession>
<dbReference type="EMBL" id="OY660877">
    <property type="protein sequence ID" value="CAJ1072249.1"/>
    <property type="molecule type" value="Genomic_DNA"/>
</dbReference>
<evidence type="ECO:0000256" key="3">
    <source>
        <dbReference type="SAM" id="SignalP"/>
    </source>
</evidence>
<keyword evidence="3" id="KW-0732">Signal</keyword>
<feature type="chain" id="PRO_5043460567" evidence="3">
    <location>
        <begin position="18"/>
        <end position="236"/>
    </location>
</feature>
<reference evidence="4" key="1">
    <citation type="submission" date="2023-08" db="EMBL/GenBank/DDBJ databases">
        <authorList>
            <person name="Alioto T."/>
            <person name="Alioto T."/>
            <person name="Gomez Garrido J."/>
        </authorList>
    </citation>
    <scope>NUCLEOTIDE SEQUENCE</scope>
</reference>
<dbReference type="SUPFAM" id="SSF54452">
    <property type="entry name" value="MHC antigen-recognition domain"/>
    <property type="match status" value="1"/>
</dbReference>
<sequence length="236" mass="26541">MYFLGIFLLMLCDSSRGFPVPIDSTILQVQQWGVVGYQQVVEQVLLNGVPLAGNNQEMDRIIKTMSASPILPALISVNHTSVLRNLTLLRSRECVLEGSQMHWVDHMFCDGELCLTLDHTDTWKAEIPQALALKLLWDQEMQRTRMERIRLQEGCAKLMKELRLSQEQPASRIPLPHFLIPILALLAFGGLAVISLLLSKSYGLRHPGGVIGSVIHYPQDMTEMPSQIKSSGYYTL</sequence>
<gene>
    <name evidence="4" type="ORF">XNOV1_A009421</name>
</gene>
<feature type="transmembrane region" description="Helical" evidence="2">
    <location>
        <begin position="178"/>
        <end position="198"/>
    </location>
</feature>
<dbReference type="InterPro" id="IPR037055">
    <property type="entry name" value="MHC_I-like_Ag-recog_sf"/>
</dbReference>
<keyword evidence="2" id="KW-0812">Transmembrane</keyword>
<organism evidence="4 5">
    <name type="scientific">Xyrichtys novacula</name>
    <name type="common">Pearly razorfish</name>
    <name type="synonym">Hemipteronotus novacula</name>
    <dbReference type="NCBI Taxonomy" id="13765"/>
    <lineage>
        <taxon>Eukaryota</taxon>
        <taxon>Metazoa</taxon>
        <taxon>Chordata</taxon>
        <taxon>Craniata</taxon>
        <taxon>Vertebrata</taxon>
        <taxon>Euteleostomi</taxon>
        <taxon>Actinopterygii</taxon>
        <taxon>Neopterygii</taxon>
        <taxon>Teleostei</taxon>
        <taxon>Neoteleostei</taxon>
        <taxon>Acanthomorphata</taxon>
        <taxon>Eupercaria</taxon>
        <taxon>Labriformes</taxon>
        <taxon>Labridae</taxon>
        <taxon>Xyrichtys</taxon>
    </lineage>
</organism>
<proteinExistence type="predicted"/>
<feature type="signal peptide" evidence="3">
    <location>
        <begin position="1"/>
        <end position="17"/>
    </location>
</feature>
<keyword evidence="2" id="KW-1133">Transmembrane helix</keyword>